<evidence type="ECO:0000256" key="1">
    <source>
        <dbReference type="ARBA" id="ARBA00023186"/>
    </source>
</evidence>
<accession>A0A4R6M3S2</accession>
<protein>
    <submittedName>
        <fullName evidence="3">DnaJ-like protein</fullName>
    </submittedName>
</protein>
<dbReference type="Pfam" id="PF00226">
    <property type="entry name" value="DnaJ"/>
    <property type="match status" value="1"/>
</dbReference>
<dbReference type="CDD" id="cd06257">
    <property type="entry name" value="DnaJ"/>
    <property type="match status" value="1"/>
</dbReference>
<dbReference type="Proteomes" id="UP000294656">
    <property type="component" value="Unassembled WGS sequence"/>
</dbReference>
<reference evidence="3 4" key="1">
    <citation type="submission" date="2019-03" db="EMBL/GenBank/DDBJ databases">
        <title>Genomic Encyclopedia of Type Strains, Phase III (KMG-III): the genomes of soil and plant-associated and newly described type strains.</title>
        <authorList>
            <person name="Whitman W."/>
        </authorList>
    </citation>
    <scope>NUCLEOTIDE SEQUENCE [LARGE SCALE GENOMIC DNA]</scope>
    <source>
        <strain evidence="3 4">CECT 7378</strain>
    </source>
</reference>
<evidence type="ECO:0000313" key="3">
    <source>
        <dbReference type="EMBL" id="TDO95834.1"/>
    </source>
</evidence>
<name>A0A4R6M3S2_9GAMM</name>
<dbReference type="RefSeq" id="WP_133504901.1">
    <property type="nucleotide sequence ID" value="NZ_SNXC01000015.1"/>
</dbReference>
<dbReference type="EMBL" id="SNXC01000015">
    <property type="protein sequence ID" value="TDO95834.1"/>
    <property type="molecule type" value="Genomic_DNA"/>
</dbReference>
<dbReference type="Pfam" id="PF12339">
    <property type="entry name" value="DNAJ_related"/>
    <property type="match status" value="1"/>
</dbReference>
<dbReference type="InterPro" id="IPR001623">
    <property type="entry name" value="DnaJ_domain"/>
</dbReference>
<dbReference type="InterPro" id="IPR021059">
    <property type="entry name" value="DnaJ-related_N"/>
</dbReference>
<keyword evidence="4" id="KW-1185">Reference proteome</keyword>
<dbReference type="PROSITE" id="PS50076">
    <property type="entry name" value="DNAJ_2"/>
    <property type="match status" value="1"/>
</dbReference>
<proteinExistence type="predicted"/>
<evidence type="ECO:0000313" key="4">
    <source>
        <dbReference type="Proteomes" id="UP000294656"/>
    </source>
</evidence>
<keyword evidence="1" id="KW-0143">Chaperone</keyword>
<dbReference type="OrthoDB" id="581986at2"/>
<comment type="caution">
    <text evidence="3">The sequence shown here is derived from an EMBL/GenBank/DDBJ whole genome shotgun (WGS) entry which is preliminary data.</text>
</comment>
<dbReference type="SUPFAM" id="SSF46565">
    <property type="entry name" value="Chaperone J-domain"/>
    <property type="match status" value="1"/>
</dbReference>
<organism evidence="3 4">
    <name type="scientific">Marinomonas balearica</name>
    <dbReference type="NCBI Taxonomy" id="491947"/>
    <lineage>
        <taxon>Bacteria</taxon>
        <taxon>Pseudomonadati</taxon>
        <taxon>Pseudomonadota</taxon>
        <taxon>Gammaproteobacteria</taxon>
        <taxon>Oceanospirillales</taxon>
        <taxon>Oceanospirillaceae</taxon>
        <taxon>Marinomonas</taxon>
    </lineage>
</organism>
<dbReference type="InterPro" id="IPR036869">
    <property type="entry name" value="J_dom_sf"/>
</dbReference>
<dbReference type="AlphaFoldDB" id="A0A4R6M3S2"/>
<gene>
    <name evidence="3" type="ORF">DFP79_3192</name>
</gene>
<sequence length="192" mass="22204">MRNPLIRPILSELRDHPDGISEFDILKNLKVSLPELNELAEDANLQLFRQHFLIMNALYQLQTSLWSEEQLQLDINPTLIRLHQVELSASTGSAEVNDSVDAKLATYYLDWSEYEKTDKDEVQRLLDSFYNGLVNEDEREAALCTLCIDEPSPTKDIIKRQYRKLAHQAHPDRGGDTDTFISLRQAYECLMH</sequence>
<evidence type="ECO:0000259" key="2">
    <source>
        <dbReference type="PROSITE" id="PS50076"/>
    </source>
</evidence>
<feature type="domain" description="J" evidence="2">
    <location>
        <begin position="141"/>
        <end position="192"/>
    </location>
</feature>
<dbReference type="Gene3D" id="1.10.287.110">
    <property type="entry name" value="DnaJ domain"/>
    <property type="match status" value="1"/>
</dbReference>